<dbReference type="RefSeq" id="WP_305172444.1">
    <property type="nucleotide sequence ID" value="NZ_JAUUDS010000002.1"/>
</dbReference>
<evidence type="ECO:0000313" key="3">
    <source>
        <dbReference type="Proteomes" id="UP001230685"/>
    </source>
</evidence>
<feature type="chain" id="PRO_5045842006" evidence="1">
    <location>
        <begin position="25"/>
        <end position="173"/>
    </location>
</feature>
<sequence length="173" mass="18686">MFRVTVARSTLAVVLLGLTIAAQAAKPPQTSWGRAGVSFDQYRADAIGCGRLGANADIADQPATKAFVAAENWNERNLNVPQAGVDPAREQAQMIHRLRPAERIAEVQGVHVSVTERCLMRLGYRQFALTAEQAKALCRLRVGTSARHAFLYDLASDPAVLARQAVGPKSHKG</sequence>
<keyword evidence="3" id="KW-1185">Reference proteome</keyword>
<organism evidence="2 3">
    <name type="scientific">Sphingomonas aurea</name>
    <dbReference type="NCBI Taxonomy" id="3063994"/>
    <lineage>
        <taxon>Bacteria</taxon>
        <taxon>Pseudomonadati</taxon>
        <taxon>Pseudomonadota</taxon>
        <taxon>Alphaproteobacteria</taxon>
        <taxon>Sphingomonadales</taxon>
        <taxon>Sphingomonadaceae</taxon>
        <taxon>Sphingomonas</taxon>
    </lineage>
</organism>
<dbReference type="Proteomes" id="UP001230685">
    <property type="component" value="Unassembled WGS sequence"/>
</dbReference>
<comment type="caution">
    <text evidence="2">The sequence shown here is derived from an EMBL/GenBank/DDBJ whole genome shotgun (WGS) entry which is preliminary data.</text>
</comment>
<protein>
    <submittedName>
        <fullName evidence="2">Uncharacterized protein</fullName>
    </submittedName>
</protein>
<accession>A0ABT9EJJ3</accession>
<reference evidence="2 3" key="1">
    <citation type="submission" date="2023-07" db="EMBL/GenBank/DDBJ databases">
        <authorList>
            <person name="Kim M.K."/>
        </authorList>
    </citation>
    <scope>NUCLEOTIDE SEQUENCE [LARGE SCALE GENOMIC DNA]</scope>
    <source>
        <strain evidence="2 3">KR1UV-12</strain>
    </source>
</reference>
<evidence type="ECO:0000256" key="1">
    <source>
        <dbReference type="SAM" id="SignalP"/>
    </source>
</evidence>
<gene>
    <name evidence="2" type="ORF">Q5H91_06290</name>
</gene>
<proteinExistence type="predicted"/>
<name>A0ABT9EJJ3_9SPHN</name>
<keyword evidence="1" id="KW-0732">Signal</keyword>
<dbReference type="EMBL" id="JAUUDS010000002">
    <property type="protein sequence ID" value="MDP1026813.1"/>
    <property type="molecule type" value="Genomic_DNA"/>
</dbReference>
<feature type="signal peptide" evidence="1">
    <location>
        <begin position="1"/>
        <end position="24"/>
    </location>
</feature>
<evidence type="ECO:0000313" key="2">
    <source>
        <dbReference type="EMBL" id="MDP1026813.1"/>
    </source>
</evidence>